<protein>
    <recommendedName>
        <fullName evidence="7">DNA polymerase III subunit delta</fullName>
    </recommendedName>
</protein>
<dbReference type="GO" id="GO:0003887">
    <property type="term" value="F:DNA-directed DNA polymerase activity"/>
    <property type="evidence" value="ECO:0007669"/>
    <property type="project" value="UniProtKB-KW"/>
</dbReference>
<name>A0A956NC54_UNCEI</name>
<keyword evidence="2" id="KW-0548">Nucleotidyltransferase</keyword>
<reference evidence="5" key="1">
    <citation type="submission" date="2020-04" db="EMBL/GenBank/DDBJ databases">
        <authorList>
            <person name="Zhang T."/>
        </authorList>
    </citation>
    <scope>NUCLEOTIDE SEQUENCE</scope>
    <source>
        <strain evidence="5">HKST-UBA02</strain>
    </source>
</reference>
<dbReference type="AlphaFoldDB" id="A0A956NC54"/>
<keyword evidence="1" id="KW-0808">Transferase</keyword>
<comment type="caution">
    <text evidence="5">The sequence shown here is derived from an EMBL/GenBank/DDBJ whole genome shotgun (WGS) entry which is preliminary data.</text>
</comment>
<evidence type="ECO:0000313" key="5">
    <source>
        <dbReference type="EMBL" id="MCA9756253.1"/>
    </source>
</evidence>
<accession>A0A956NC54</accession>
<evidence type="ECO:0000256" key="3">
    <source>
        <dbReference type="ARBA" id="ARBA00022705"/>
    </source>
</evidence>
<evidence type="ECO:0000256" key="4">
    <source>
        <dbReference type="ARBA" id="ARBA00022932"/>
    </source>
</evidence>
<reference evidence="5" key="2">
    <citation type="journal article" date="2021" name="Microbiome">
        <title>Successional dynamics and alternative stable states in a saline activated sludge microbial community over 9 years.</title>
        <authorList>
            <person name="Wang Y."/>
            <person name="Ye J."/>
            <person name="Ju F."/>
            <person name="Liu L."/>
            <person name="Boyd J.A."/>
            <person name="Deng Y."/>
            <person name="Parks D.H."/>
            <person name="Jiang X."/>
            <person name="Yin X."/>
            <person name="Woodcroft B.J."/>
            <person name="Tyson G.W."/>
            <person name="Hugenholtz P."/>
            <person name="Polz M.F."/>
            <person name="Zhang T."/>
        </authorList>
    </citation>
    <scope>NUCLEOTIDE SEQUENCE</scope>
    <source>
        <strain evidence="5">HKST-UBA02</strain>
    </source>
</reference>
<evidence type="ECO:0000256" key="2">
    <source>
        <dbReference type="ARBA" id="ARBA00022695"/>
    </source>
</evidence>
<gene>
    <name evidence="5" type="ORF">KDA27_10645</name>
</gene>
<keyword evidence="3" id="KW-0235">DNA replication</keyword>
<dbReference type="GO" id="GO:0009360">
    <property type="term" value="C:DNA polymerase III complex"/>
    <property type="evidence" value="ECO:0007669"/>
    <property type="project" value="TreeGrafter"/>
</dbReference>
<dbReference type="InterPro" id="IPR005790">
    <property type="entry name" value="DNA_polIII_delta"/>
</dbReference>
<sequence>FTKGITRACVVLELSHPRPAEALRWILGQSQKLGVRLTPDAGEMLLGKIGPDLQELARELEKLSLFAEPGETVDIDRLQMLVRQGHLGSSWELCDAVLEGRIGDALRSWEAVRATEPIPRLLWILQQRARDGIARSRGGGQDVRLERLLLALDELEHGIKSGRIPSVGEQVAFERALVETAPPAGRGRPRPS</sequence>
<dbReference type="InterPro" id="IPR027417">
    <property type="entry name" value="P-loop_NTPase"/>
</dbReference>
<dbReference type="SUPFAM" id="SSF52540">
    <property type="entry name" value="P-loop containing nucleoside triphosphate hydrolases"/>
    <property type="match status" value="1"/>
</dbReference>
<organism evidence="5 6">
    <name type="scientific">Eiseniibacteriota bacterium</name>
    <dbReference type="NCBI Taxonomy" id="2212470"/>
    <lineage>
        <taxon>Bacteria</taxon>
        <taxon>Candidatus Eiseniibacteriota</taxon>
    </lineage>
</organism>
<evidence type="ECO:0008006" key="7">
    <source>
        <dbReference type="Google" id="ProtNLM"/>
    </source>
</evidence>
<dbReference type="PANTHER" id="PTHR34388:SF1">
    <property type="entry name" value="DNA POLYMERASE III SUBUNIT DELTA"/>
    <property type="match status" value="1"/>
</dbReference>
<dbReference type="Proteomes" id="UP000739538">
    <property type="component" value="Unassembled WGS sequence"/>
</dbReference>
<evidence type="ECO:0000313" key="6">
    <source>
        <dbReference type="Proteomes" id="UP000739538"/>
    </source>
</evidence>
<dbReference type="GO" id="GO:0003677">
    <property type="term" value="F:DNA binding"/>
    <property type="evidence" value="ECO:0007669"/>
    <property type="project" value="InterPro"/>
</dbReference>
<evidence type="ECO:0000256" key="1">
    <source>
        <dbReference type="ARBA" id="ARBA00022679"/>
    </source>
</evidence>
<dbReference type="EMBL" id="JAGQHS010000047">
    <property type="protein sequence ID" value="MCA9756253.1"/>
    <property type="molecule type" value="Genomic_DNA"/>
</dbReference>
<feature type="non-terminal residue" evidence="5">
    <location>
        <position position="1"/>
    </location>
</feature>
<dbReference type="PANTHER" id="PTHR34388">
    <property type="entry name" value="DNA POLYMERASE III SUBUNIT DELTA"/>
    <property type="match status" value="1"/>
</dbReference>
<proteinExistence type="predicted"/>
<keyword evidence="4" id="KW-0239">DNA-directed DNA polymerase</keyword>
<dbReference type="Gene3D" id="1.10.8.60">
    <property type="match status" value="1"/>
</dbReference>
<dbReference type="GO" id="GO:0006261">
    <property type="term" value="P:DNA-templated DNA replication"/>
    <property type="evidence" value="ECO:0007669"/>
    <property type="project" value="TreeGrafter"/>
</dbReference>